<feature type="transmembrane region" description="Helical" evidence="11">
    <location>
        <begin position="217"/>
        <end position="238"/>
    </location>
</feature>
<dbReference type="GO" id="GO:0015297">
    <property type="term" value="F:antiporter activity"/>
    <property type="evidence" value="ECO:0007669"/>
    <property type="project" value="UniProtKB-KW"/>
</dbReference>
<keyword evidence="7" id="KW-0406">Ion transport</keyword>
<feature type="region of interest" description="Disordered" evidence="10">
    <location>
        <begin position="15"/>
        <end position="39"/>
    </location>
</feature>
<feature type="transmembrane region" description="Helical" evidence="11">
    <location>
        <begin position="363"/>
        <end position="383"/>
    </location>
</feature>
<feature type="transmembrane region" description="Helical" evidence="11">
    <location>
        <begin position="48"/>
        <end position="65"/>
    </location>
</feature>
<name>A0A556QLI2_9BACT</name>
<feature type="transmembrane region" description="Helical" evidence="11">
    <location>
        <begin position="151"/>
        <end position="175"/>
    </location>
</feature>
<evidence type="ECO:0000256" key="6">
    <source>
        <dbReference type="ARBA" id="ARBA00023053"/>
    </source>
</evidence>
<dbReference type="Proteomes" id="UP000315648">
    <property type="component" value="Unassembled WGS sequence"/>
</dbReference>
<keyword evidence="4 11" id="KW-0812">Transmembrane</keyword>
<evidence type="ECO:0000256" key="11">
    <source>
        <dbReference type="SAM" id="Phobius"/>
    </source>
</evidence>
<dbReference type="PANTHER" id="PTHR43562:SF3">
    <property type="entry name" value="SODIUM ION_PROTON EXCHANGER (EUROFUNG)"/>
    <property type="match status" value="1"/>
</dbReference>
<gene>
    <name evidence="13" type="ORF">FPL22_15530</name>
</gene>
<keyword evidence="2" id="KW-0813">Transport</keyword>
<dbReference type="GO" id="GO:0016020">
    <property type="term" value="C:membrane"/>
    <property type="evidence" value="ECO:0007669"/>
    <property type="project" value="UniProtKB-SubCell"/>
</dbReference>
<feature type="transmembrane region" description="Helical" evidence="11">
    <location>
        <begin position="389"/>
        <end position="408"/>
    </location>
</feature>
<keyword evidence="8 11" id="KW-0472">Membrane</keyword>
<evidence type="ECO:0000256" key="3">
    <source>
        <dbReference type="ARBA" id="ARBA00022449"/>
    </source>
</evidence>
<dbReference type="AlphaFoldDB" id="A0A556QLI2"/>
<evidence type="ECO:0000256" key="7">
    <source>
        <dbReference type="ARBA" id="ARBA00023065"/>
    </source>
</evidence>
<feature type="transmembrane region" description="Helical" evidence="11">
    <location>
        <begin position="258"/>
        <end position="278"/>
    </location>
</feature>
<feature type="transmembrane region" description="Helical" evidence="11">
    <location>
        <begin position="128"/>
        <end position="145"/>
    </location>
</feature>
<evidence type="ECO:0000256" key="2">
    <source>
        <dbReference type="ARBA" id="ARBA00022448"/>
    </source>
</evidence>
<dbReference type="Pfam" id="PF00999">
    <property type="entry name" value="Na_H_Exchanger"/>
    <property type="match status" value="1"/>
</dbReference>
<dbReference type="OrthoDB" id="190988at2"/>
<feature type="compositionally biased region" description="Low complexity" evidence="10">
    <location>
        <begin position="29"/>
        <end position="38"/>
    </location>
</feature>
<accession>A0A556QLI2</accession>
<keyword evidence="6" id="KW-0915">Sodium</keyword>
<evidence type="ECO:0000256" key="9">
    <source>
        <dbReference type="ARBA" id="ARBA00023201"/>
    </source>
</evidence>
<proteinExistence type="predicted"/>
<evidence type="ECO:0000313" key="14">
    <source>
        <dbReference type="Proteomes" id="UP000315648"/>
    </source>
</evidence>
<organism evidence="13 14">
    <name type="scientific">Rariglobus hedericola</name>
    <dbReference type="NCBI Taxonomy" id="2597822"/>
    <lineage>
        <taxon>Bacteria</taxon>
        <taxon>Pseudomonadati</taxon>
        <taxon>Verrucomicrobiota</taxon>
        <taxon>Opitutia</taxon>
        <taxon>Opitutales</taxon>
        <taxon>Opitutaceae</taxon>
        <taxon>Rariglobus</taxon>
    </lineage>
</organism>
<feature type="transmembrane region" description="Helical" evidence="11">
    <location>
        <begin position="72"/>
        <end position="90"/>
    </location>
</feature>
<dbReference type="Gene3D" id="1.20.1530.20">
    <property type="match status" value="1"/>
</dbReference>
<dbReference type="EMBL" id="VMBG01000002">
    <property type="protein sequence ID" value="TSJ77496.1"/>
    <property type="molecule type" value="Genomic_DNA"/>
</dbReference>
<protein>
    <submittedName>
        <fullName evidence="13">Cation:proton antiporter</fullName>
    </submittedName>
</protein>
<dbReference type="GO" id="GO:0006814">
    <property type="term" value="P:sodium ion transport"/>
    <property type="evidence" value="ECO:0007669"/>
    <property type="project" value="UniProtKB-KW"/>
</dbReference>
<feature type="domain" description="Cation/H+ exchanger transmembrane" evidence="12">
    <location>
        <begin position="55"/>
        <end position="348"/>
    </location>
</feature>
<keyword evidence="3" id="KW-0050">Antiport</keyword>
<dbReference type="GO" id="GO:1902600">
    <property type="term" value="P:proton transmembrane transport"/>
    <property type="evidence" value="ECO:0007669"/>
    <property type="project" value="InterPro"/>
</dbReference>
<comment type="caution">
    <text evidence="13">The sequence shown here is derived from an EMBL/GenBank/DDBJ whole genome shotgun (WGS) entry which is preliminary data.</text>
</comment>
<keyword evidence="5 11" id="KW-1133">Transmembrane helix</keyword>
<comment type="subcellular location">
    <subcellularLocation>
        <location evidence="1">Membrane</location>
        <topology evidence="1">Multi-pass membrane protein</topology>
    </subcellularLocation>
</comment>
<dbReference type="InterPro" id="IPR006153">
    <property type="entry name" value="Cation/H_exchanger_TM"/>
</dbReference>
<feature type="transmembrane region" description="Helical" evidence="11">
    <location>
        <begin position="96"/>
        <end position="116"/>
    </location>
</feature>
<reference evidence="13 14" key="1">
    <citation type="submission" date="2019-07" db="EMBL/GenBank/DDBJ databases">
        <title>Description of 53C-WASEF.</title>
        <authorList>
            <person name="Pitt A."/>
            <person name="Hahn M.W."/>
        </authorList>
    </citation>
    <scope>NUCLEOTIDE SEQUENCE [LARGE SCALE GENOMIC DNA]</scope>
    <source>
        <strain evidence="13 14">53C-WASEF</strain>
    </source>
</reference>
<keyword evidence="14" id="KW-1185">Reference proteome</keyword>
<dbReference type="PANTHER" id="PTHR43562">
    <property type="entry name" value="NAPA-TYPE SODIUM/HYDROGEN ANTIPORTER"/>
    <property type="match status" value="1"/>
</dbReference>
<sequence length="421" mass="46395">MTGFLPWPWNLFNKGSRRSKPARGKSSLAPAARQPTTRPAHRTNMNEIEIIICLILLFMGVPDLCRVLRRPSLAYPVFVLFGLLLAPIAHADVRQMLVQAGQVGFLLLLFEVGLEIDLPKFRDFLPTLRRAALWALVQYPVILALGQLAGLQWLGCFIACAAFTGCSVGMGYLGWKHYPGLTDEPRRRVLLLMLALEIIAIVLLAGETALFEKGLSWFVVLKLAGIGTTVYLISRFAARLDSVFNLILKTATHWRMHLIVLAVLIICAVGDRLGLAATKTAFFLGLFMSRIEHDGQPLEDFIAPISRRFLIPIFFFALGLQIEWQYLFSVTGVVAIATAALLIGWRLVIHCRIVATGGDDRSFLLLCPNLTIVALASHTLLTAGNAPRAAAWMVLVGLFMTIPAILLLPKVSLADTKQPAH</sequence>
<evidence type="ECO:0000256" key="4">
    <source>
        <dbReference type="ARBA" id="ARBA00022692"/>
    </source>
</evidence>
<keyword evidence="9" id="KW-0739">Sodium transport</keyword>
<evidence type="ECO:0000256" key="8">
    <source>
        <dbReference type="ARBA" id="ARBA00023136"/>
    </source>
</evidence>
<evidence type="ECO:0000313" key="13">
    <source>
        <dbReference type="EMBL" id="TSJ77496.1"/>
    </source>
</evidence>
<evidence type="ECO:0000259" key="12">
    <source>
        <dbReference type="Pfam" id="PF00999"/>
    </source>
</evidence>
<dbReference type="InterPro" id="IPR038770">
    <property type="entry name" value="Na+/solute_symporter_sf"/>
</dbReference>
<feature type="transmembrane region" description="Helical" evidence="11">
    <location>
        <begin position="324"/>
        <end position="343"/>
    </location>
</feature>
<feature type="transmembrane region" description="Helical" evidence="11">
    <location>
        <begin position="187"/>
        <end position="205"/>
    </location>
</feature>
<evidence type="ECO:0000256" key="1">
    <source>
        <dbReference type="ARBA" id="ARBA00004141"/>
    </source>
</evidence>
<evidence type="ECO:0000256" key="5">
    <source>
        <dbReference type="ARBA" id="ARBA00022989"/>
    </source>
</evidence>
<evidence type="ECO:0000256" key="10">
    <source>
        <dbReference type="SAM" id="MobiDB-lite"/>
    </source>
</evidence>